<evidence type="ECO:0000313" key="2">
    <source>
        <dbReference type="EMBL" id="CAG5096352.1"/>
    </source>
</evidence>
<keyword evidence="3" id="KW-1185">Reference proteome</keyword>
<dbReference type="EMBL" id="CAJNRD030001121">
    <property type="protein sequence ID" value="CAG5096352.1"/>
    <property type="molecule type" value="Genomic_DNA"/>
</dbReference>
<dbReference type="Proteomes" id="UP000786811">
    <property type="component" value="Unassembled WGS sequence"/>
</dbReference>
<accession>A0A8J2MUH4</accession>
<gene>
    <name evidence="2" type="ORF">HICCMSTLAB_LOCUS8167</name>
</gene>
<dbReference type="OrthoDB" id="7694872at2759"/>
<feature type="compositionally biased region" description="Basic and acidic residues" evidence="1">
    <location>
        <begin position="232"/>
        <end position="248"/>
    </location>
</feature>
<protein>
    <submittedName>
        <fullName evidence="2">Uncharacterized protein</fullName>
    </submittedName>
</protein>
<reference evidence="2" key="1">
    <citation type="submission" date="2021-04" db="EMBL/GenBank/DDBJ databases">
        <authorList>
            <person name="Chebbi M.A.C M."/>
        </authorList>
    </citation>
    <scope>NUCLEOTIDE SEQUENCE</scope>
</reference>
<organism evidence="2 3">
    <name type="scientific">Cotesia congregata</name>
    <name type="common">Parasitoid wasp</name>
    <name type="synonym">Apanteles congregatus</name>
    <dbReference type="NCBI Taxonomy" id="51543"/>
    <lineage>
        <taxon>Eukaryota</taxon>
        <taxon>Metazoa</taxon>
        <taxon>Ecdysozoa</taxon>
        <taxon>Arthropoda</taxon>
        <taxon>Hexapoda</taxon>
        <taxon>Insecta</taxon>
        <taxon>Pterygota</taxon>
        <taxon>Neoptera</taxon>
        <taxon>Endopterygota</taxon>
        <taxon>Hymenoptera</taxon>
        <taxon>Apocrita</taxon>
        <taxon>Ichneumonoidea</taxon>
        <taxon>Braconidae</taxon>
        <taxon>Microgastrinae</taxon>
        <taxon>Cotesia</taxon>
    </lineage>
</organism>
<name>A0A8J2MUH4_COTCN</name>
<comment type="caution">
    <text evidence="2">The sequence shown here is derived from an EMBL/GenBank/DDBJ whole genome shotgun (WGS) entry which is preliminary data.</text>
</comment>
<sequence length="828" mass="94512">MSSSLDISIDTSEILDIAEKLIDDVEKKIAQVNYGIKNFRLDDSSYADESVLYIREVVNAKFKELNRDILSLDDNYCSDGNEIEYQHCHCEQRNNNTMEMPRVFTLNNNNNKQIITNEEQKSGSESKPQLKVKIKKGILNKTDSIKSQSSQLSVISSLKLDLLSNDNNIIKRNNSNISELKNDSCEQKQKKESSVDIAVQTSIQETPHKKPASLDKSQDLLTEKNISSDSISNDKIKPETINPDDDKRQHLCKTNFQQRHINENTKKSNGSFIEFMCRIVELETNNVNEMNTDDLIEENRHQLSYNKTTEDEIINDDFDFNKINLYSPKFEHVDKILNKFDEKMKTFSENANKLVNIFSQIVVCNNNSNINLKITKSDTREKNFDGVELSFKAQTRNLSPETTITSESLKPAERFSTPLNNYSVNIDAKNISNDIEELPTPIIKPDINNDSKVFITRNKLSLSASTIENCDKVTAHDKSEIELHLSETLQKIQKQINEKRHSDECHDFSYNDNVKKFDCQQETEVNYKVLENSFNITNQKICGNKKKQFETTKSSFSNEKTLSKSVKLRQSSKNTPLEINQNVEPDYVEVNLVVDSSKDDLRDRTSFDVSGIYSESFETASFSENENTLDELKNSNDDKIENFELNKENHGEFEPCLSIDCEKNNTNLYNVIEELKDKSQTGEKIIPISDNKKNSIDIANSLNLSIQSSTKQSEDKKQTSSLSLKSFQLLEKIPSVEILQEKKEKNSSGEYSEGELPLPFSLGEVRVNGTPDSQENENSNYYQNLTDQIHNILNSSLKSLGEILNSNGDSTSSKEKKFILLEHLIAKI</sequence>
<dbReference type="AlphaFoldDB" id="A0A8J2MUH4"/>
<evidence type="ECO:0000313" key="3">
    <source>
        <dbReference type="Proteomes" id="UP000786811"/>
    </source>
</evidence>
<proteinExistence type="predicted"/>
<feature type="region of interest" description="Disordered" evidence="1">
    <location>
        <begin position="224"/>
        <end position="248"/>
    </location>
</feature>
<evidence type="ECO:0000256" key="1">
    <source>
        <dbReference type="SAM" id="MobiDB-lite"/>
    </source>
</evidence>